<evidence type="ECO:0000313" key="2">
    <source>
        <dbReference type="EMBL" id="TKW30811.1"/>
    </source>
</evidence>
<dbReference type="InterPro" id="IPR057135">
    <property type="entry name" value="At4g27190-like_LRR"/>
</dbReference>
<evidence type="ECO:0000259" key="1">
    <source>
        <dbReference type="Pfam" id="PF23247"/>
    </source>
</evidence>
<dbReference type="OMA" id="QVAECFL"/>
<protein>
    <recommendedName>
        <fullName evidence="1">Disease resistance protein At4g27190-like leucine-rich repeats domain-containing protein</fullName>
    </recommendedName>
</protein>
<gene>
    <name evidence="2" type="ORF">SEVIR_2G062400v2</name>
</gene>
<dbReference type="PANTHER" id="PTHR33463:SF148">
    <property type="entry name" value="NB-ARC DOMAIN-CONTAINING PROTEIN"/>
    <property type="match status" value="1"/>
</dbReference>
<dbReference type="InterPro" id="IPR050905">
    <property type="entry name" value="Plant_NBS-LRR"/>
</dbReference>
<dbReference type="Gene3D" id="3.80.10.10">
    <property type="entry name" value="Ribonuclease Inhibitor"/>
    <property type="match status" value="2"/>
</dbReference>
<accession>A0A4U6VM62</accession>
<keyword evidence="3" id="KW-1185">Reference proteome</keyword>
<reference evidence="2" key="1">
    <citation type="submission" date="2019-03" db="EMBL/GenBank/DDBJ databases">
        <title>WGS assembly of Setaria viridis.</title>
        <authorList>
            <person name="Huang P."/>
            <person name="Jenkins J."/>
            <person name="Grimwood J."/>
            <person name="Barry K."/>
            <person name="Healey A."/>
            <person name="Mamidi S."/>
            <person name="Sreedasyam A."/>
            <person name="Shu S."/>
            <person name="Feldman M."/>
            <person name="Wu J."/>
            <person name="Yu Y."/>
            <person name="Chen C."/>
            <person name="Johnson J."/>
            <person name="Rokhsar D."/>
            <person name="Baxter I."/>
            <person name="Schmutz J."/>
            <person name="Brutnell T."/>
            <person name="Kellogg E."/>
        </authorList>
    </citation>
    <scope>NUCLEOTIDE SEQUENCE [LARGE SCALE GENOMIC DNA]</scope>
</reference>
<dbReference type="Proteomes" id="UP000298652">
    <property type="component" value="Chromosome 2"/>
</dbReference>
<dbReference type="SUPFAM" id="SSF52058">
    <property type="entry name" value="L domain-like"/>
    <property type="match status" value="1"/>
</dbReference>
<dbReference type="SUPFAM" id="SSF52047">
    <property type="entry name" value="RNI-like"/>
    <property type="match status" value="1"/>
</dbReference>
<dbReference type="AlphaFoldDB" id="A0A4U6VM62"/>
<dbReference type="PANTHER" id="PTHR33463">
    <property type="entry name" value="NB-ARC DOMAIN-CONTAINING PROTEIN-RELATED"/>
    <property type="match status" value="1"/>
</dbReference>
<dbReference type="Gramene" id="TKW30811">
    <property type="protein sequence ID" value="TKW30811"/>
    <property type="gene ID" value="SEVIR_2G062400v2"/>
</dbReference>
<name>A0A4U6VM62_SETVI</name>
<organism evidence="2 3">
    <name type="scientific">Setaria viridis</name>
    <name type="common">Green bristlegrass</name>
    <name type="synonym">Setaria italica subsp. viridis</name>
    <dbReference type="NCBI Taxonomy" id="4556"/>
    <lineage>
        <taxon>Eukaryota</taxon>
        <taxon>Viridiplantae</taxon>
        <taxon>Streptophyta</taxon>
        <taxon>Embryophyta</taxon>
        <taxon>Tracheophyta</taxon>
        <taxon>Spermatophyta</taxon>
        <taxon>Magnoliopsida</taxon>
        <taxon>Liliopsida</taxon>
        <taxon>Poales</taxon>
        <taxon>Poaceae</taxon>
        <taxon>PACMAD clade</taxon>
        <taxon>Panicoideae</taxon>
        <taxon>Panicodae</taxon>
        <taxon>Paniceae</taxon>
        <taxon>Cenchrinae</taxon>
        <taxon>Setaria</taxon>
    </lineage>
</organism>
<proteinExistence type="predicted"/>
<sequence>MSAKVIEADTIDEAATEVLEVLKEKANTTRSLSSRDNVFYFDGWDGLGASAVLRNIAQRLSATTPDGKRALADLEFDQVIHIDCSMWESRRALQKAVAEQLQLPDEVMKMFDRQDEEDDFRGVAEGSRAELQQVAWEIYQHTQKANRRLLVIFHNGSSEEIDLATCCGLSLSGYSTSKVLWTFQGRYRIKPRTKVDKAMKSAGTTDAFLSAGPRRYGKEEQLWSYLVLEEAAEVAEACKVTAGSRDIINKPTQVAECFLYMLDLCCKGSQSIDYDLATHGANYWVCDRNRIIHQLQHEERDVNGGDKDDGLWRAVDALQQQMLLDMDHHQYLTSPHLAMFINSKPYWTSPTCGFTRIPAGAIHNGDMFQHCSNKLHVLKLSRCTFNFQSPPFQCCQSLKFLWLDRCQHTGINNTDGEGKEEDVRRCFQRLWVLDVRDMHCVHILSGQMMDYMTQLRELNVMRTWKWDMGQLQGRLPNIRKLRVAMSSVTCSCSEENLFSEMNKMEVLEFSGNNIDSFCITINNSSCLETVNIVEFGGFKRISFKGCTKLKNLIFSGRLYHVCALDISGTAVKTLDLTGITNLGLHELYLLDCKKLCAILWPPEDIMKRDLDKLCIDTTRSAPTAQSREEIAKRGTTAATIGTSAATTVLHRSRPTNEFPWYISVRDARLLMSLEAVFGGLPYTESRKLYLEVSPTPSPTVFAAGCRDEGIKSGSRSELQRQPAPAIYAAPGTTAKCDGDATGIMWMWSCPDVPDLHETSCYMHIQETNTITVPEFVIYCAKILHVRGSMSITVFPSGTESQGSEWVQLEWCRIERCPRLEDVFTLGEQIRGLEGRSYSMKTFWASQLRKASCIWKYSEPCGVCRTFEYLVFLHLDCCPRLVHVLPLSLYMIDRDLPESLSQLETLEITWCGDLREVFPLEPYAKRYVKQQPQPVTLDFPGLKRIHLHELPRLHSICGGVRMSAPNLETIKIRGCWSLKRLPDVGGGDKAVECDCEKEWWDRLEWDDGSQVTRYKPIHSRYYKKTLLRSSVLR</sequence>
<dbReference type="Pfam" id="PF23247">
    <property type="entry name" value="LRR_RPS2"/>
    <property type="match status" value="1"/>
</dbReference>
<dbReference type="InterPro" id="IPR032675">
    <property type="entry name" value="LRR_dom_sf"/>
</dbReference>
<evidence type="ECO:0000313" key="3">
    <source>
        <dbReference type="Proteomes" id="UP000298652"/>
    </source>
</evidence>
<dbReference type="EMBL" id="CM016553">
    <property type="protein sequence ID" value="TKW30811.1"/>
    <property type="molecule type" value="Genomic_DNA"/>
</dbReference>
<feature type="domain" description="Disease resistance protein At4g27190-like leucine-rich repeats" evidence="1">
    <location>
        <begin position="894"/>
        <end position="980"/>
    </location>
</feature>